<dbReference type="Proteomes" id="UP000031802">
    <property type="component" value="Unassembled WGS sequence"/>
</dbReference>
<dbReference type="InterPro" id="IPR031712">
    <property type="entry name" value="DUF5077"/>
</dbReference>
<accession>A0A0B8T2P3</accession>
<dbReference type="Pfam" id="PF16871">
    <property type="entry name" value="DUF5077"/>
    <property type="match status" value="1"/>
</dbReference>
<reference evidence="3 4" key="2">
    <citation type="journal article" date="2015" name="PLoS ONE">
        <title>Whole-Genome Optical Mapping and Finished Genome Sequence of Sphingobacterium deserti sp. nov., a New Species Isolated from the Western Desert of China.</title>
        <authorList>
            <person name="Teng C."/>
            <person name="Zhou Z."/>
            <person name="Molnar I."/>
            <person name="Li X."/>
            <person name="Tang R."/>
            <person name="Chen M."/>
            <person name="Wang L."/>
            <person name="Su S."/>
            <person name="Zhang W."/>
            <person name="Lin M."/>
        </authorList>
    </citation>
    <scope>NUCLEOTIDE SEQUENCE [LARGE SCALE GENOMIC DNA]</scope>
    <source>
        <strain evidence="4">ACCC05744</strain>
    </source>
</reference>
<dbReference type="PATRIC" id="fig|1229276.3.peg.755"/>
<protein>
    <submittedName>
        <fullName evidence="3">Nematoblast specific protein</fullName>
    </submittedName>
</protein>
<sequence>MRANTCLKKVAILGIFFNAFLSCANLQDDLTAVAETVDTVIHEIPLAGNAFLTHKPDGADEIITSSGLANWTNNASTTSVYFRSQDAGNVSLKLRAKVAPESNSSKIKITVGGSSKEINLTGSNFQDYEIGSCRDHGLCKIGSARRFKNRGLLR</sequence>
<name>A0A0B8T2P3_9SPHI</name>
<proteinExistence type="predicted"/>
<evidence type="ECO:0000256" key="1">
    <source>
        <dbReference type="SAM" id="SignalP"/>
    </source>
</evidence>
<evidence type="ECO:0000259" key="2">
    <source>
        <dbReference type="Pfam" id="PF16871"/>
    </source>
</evidence>
<dbReference type="PROSITE" id="PS51257">
    <property type="entry name" value="PROKAR_LIPOPROTEIN"/>
    <property type="match status" value="1"/>
</dbReference>
<keyword evidence="1" id="KW-0732">Signal</keyword>
<dbReference type="AlphaFoldDB" id="A0A0B8T2P3"/>
<feature type="signal peptide" evidence="1">
    <location>
        <begin position="1"/>
        <end position="24"/>
    </location>
</feature>
<keyword evidence="4" id="KW-1185">Reference proteome</keyword>
<dbReference type="STRING" id="1229276.DI53_0731"/>
<comment type="caution">
    <text evidence="3">The sequence shown here is derived from an EMBL/GenBank/DDBJ whole genome shotgun (WGS) entry which is preliminary data.</text>
</comment>
<dbReference type="EMBL" id="JJMU01000010">
    <property type="protein sequence ID" value="KGE15627.1"/>
    <property type="molecule type" value="Genomic_DNA"/>
</dbReference>
<dbReference type="RefSeq" id="WP_206537981.1">
    <property type="nucleotide sequence ID" value="NZ_JJMU01000010.1"/>
</dbReference>
<evidence type="ECO:0000313" key="4">
    <source>
        <dbReference type="Proteomes" id="UP000031802"/>
    </source>
</evidence>
<feature type="chain" id="PRO_5002124397" evidence="1">
    <location>
        <begin position="25"/>
        <end position="154"/>
    </location>
</feature>
<organism evidence="3 4">
    <name type="scientific">Sphingobacterium deserti</name>
    <dbReference type="NCBI Taxonomy" id="1229276"/>
    <lineage>
        <taxon>Bacteria</taxon>
        <taxon>Pseudomonadati</taxon>
        <taxon>Bacteroidota</taxon>
        <taxon>Sphingobacteriia</taxon>
        <taxon>Sphingobacteriales</taxon>
        <taxon>Sphingobacteriaceae</taxon>
        <taxon>Sphingobacterium</taxon>
    </lineage>
</organism>
<evidence type="ECO:0000313" key="3">
    <source>
        <dbReference type="EMBL" id="KGE15627.1"/>
    </source>
</evidence>
<feature type="domain" description="DUF5077" evidence="2">
    <location>
        <begin position="44"/>
        <end position="133"/>
    </location>
</feature>
<reference evidence="4" key="1">
    <citation type="submission" date="2014-04" db="EMBL/GenBank/DDBJ databases">
        <title>Whole-Genome optical mapping and complete genome sequence of Sphingobacterium deserti sp. nov., a new spaces isolated from desert in the west of China.</title>
        <authorList>
            <person name="Teng C."/>
            <person name="Zhou Z."/>
            <person name="Li X."/>
            <person name="Chen M."/>
            <person name="Lin M."/>
            <person name="Wang L."/>
            <person name="Su S."/>
            <person name="Zhang C."/>
            <person name="Zhang W."/>
        </authorList>
    </citation>
    <scope>NUCLEOTIDE SEQUENCE [LARGE SCALE GENOMIC DNA]</scope>
    <source>
        <strain evidence="4">ACCC05744</strain>
    </source>
</reference>
<gene>
    <name evidence="3" type="ORF">DI53_0731</name>
</gene>